<dbReference type="Proteomes" id="UP000515165">
    <property type="component" value="Chromosome 8"/>
</dbReference>
<feature type="region of interest" description="Disordered" evidence="15">
    <location>
        <begin position="569"/>
        <end position="603"/>
    </location>
</feature>
<dbReference type="Pfam" id="PF00096">
    <property type="entry name" value="zf-C2H2"/>
    <property type="match status" value="3"/>
</dbReference>
<feature type="compositionally biased region" description="Basic residues" evidence="15">
    <location>
        <begin position="583"/>
        <end position="592"/>
    </location>
</feature>
<feature type="domain" description="C2H2-type" evidence="16">
    <location>
        <begin position="489"/>
        <end position="516"/>
    </location>
</feature>
<dbReference type="SUPFAM" id="SSF57667">
    <property type="entry name" value="beta-beta-alpha zinc fingers"/>
    <property type="match status" value="6"/>
</dbReference>
<dbReference type="PROSITE" id="PS00028">
    <property type="entry name" value="ZINC_FINGER_C2H2_1"/>
    <property type="match status" value="6"/>
</dbReference>
<evidence type="ECO:0000256" key="8">
    <source>
        <dbReference type="ARBA" id="ARBA00023125"/>
    </source>
</evidence>
<evidence type="ECO:0000256" key="1">
    <source>
        <dbReference type="ARBA" id="ARBA00004123"/>
    </source>
</evidence>
<feature type="domain" description="C2H2-type" evidence="16">
    <location>
        <begin position="517"/>
        <end position="540"/>
    </location>
</feature>
<dbReference type="FunFam" id="3.30.160.60:FF:000049">
    <property type="entry name" value="transcriptional repressor CTCF isoform X1"/>
    <property type="match status" value="2"/>
</dbReference>
<keyword evidence="5 14" id="KW-0863">Zinc-finger</keyword>
<evidence type="ECO:0000256" key="4">
    <source>
        <dbReference type="ARBA" id="ARBA00022737"/>
    </source>
</evidence>
<dbReference type="PROSITE" id="PS50157">
    <property type="entry name" value="ZINC_FINGER_C2H2_2"/>
    <property type="match status" value="11"/>
</dbReference>
<evidence type="ECO:0000313" key="17">
    <source>
        <dbReference type="Proteomes" id="UP000515165"/>
    </source>
</evidence>
<dbReference type="GO" id="GO:0003677">
    <property type="term" value="F:DNA binding"/>
    <property type="evidence" value="ECO:0007669"/>
    <property type="project" value="UniProtKB-KW"/>
</dbReference>
<dbReference type="AlphaFoldDB" id="A0A6J2FCG0"/>
<keyword evidence="8" id="KW-0238">DNA-binding</keyword>
<dbReference type="FunFam" id="3.30.160.60:FF:000283">
    <property type="entry name" value="Putative transcriptional repressor ctcf"/>
    <property type="match status" value="1"/>
</dbReference>
<dbReference type="RefSeq" id="XP_027478346.1">
    <property type="nucleotide sequence ID" value="XM_027622545.1"/>
</dbReference>
<evidence type="ECO:0000256" key="10">
    <source>
        <dbReference type="ARBA" id="ARBA00023163"/>
    </source>
</evidence>
<dbReference type="SMART" id="SM00355">
    <property type="entry name" value="ZnF_C2H2"/>
    <property type="match status" value="11"/>
</dbReference>
<feature type="region of interest" description="Disordered" evidence="15">
    <location>
        <begin position="228"/>
        <end position="252"/>
    </location>
</feature>
<evidence type="ECO:0000256" key="9">
    <source>
        <dbReference type="ARBA" id="ARBA00023159"/>
    </source>
</evidence>
<gene>
    <name evidence="18" type="primary">CTCFL</name>
</gene>
<feature type="region of interest" description="Disordered" evidence="15">
    <location>
        <begin position="28"/>
        <end position="68"/>
    </location>
</feature>
<evidence type="ECO:0000313" key="18">
    <source>
        <dbReference type="RefSeq" id="XP_027478346.1"/>
    </source>
</evidence>
<dbReference type="OrthoDB" id="6077919at2759"/>
<sequence>MMAGTEISVPPEQFTRIKALEVIPEVLLEEEEDGGCGGREPPGPGDVQAPCPYGPLPARVPEGEQEPPLTTEESEKHILTLQTVHFSEDVQLQDISWLSPQPQEGLQVTVQQAGGGGLQSLLWPGEGSQQCVAISIQEGVYSLQETEVMELHVLEGSMAVASEESKFVVSLAESAGLLKLAKDQEEGQLLAEGGPDPQVGEQLFFVEAKPGDEGRDEIVLTVSDLNVEEQEDKPASSQGHVEKATSTKKTNETKEIKRTFRCDSCVFTSSRISSFNRHMKTHTAEKPHMCHLCLKAFRTVTLLRNHVNTHTGTRPYKCGDCDMAFVTSGELVRHRRYKHTHEKPFKCSMCKYASVEASKLKRHIRSHTGERPFQCLLCSYASKDTYKLKRHMRTHSGEKPYECHVCHARFTQSGTMKIHILQKHSENVPKYQCPHCATVIARKSDLRVHLRNLHTYKATEMKCRCCSAVFHERYALIQHQKTHKNEKRFKCEYCSYACMQKRHMTVHIRTHTGEKPFPCLSCDKRFRQEQLLNVHFKKYHDANFIPAVYECPKCGKGFSRWSNMQRHSAKCGSGPGKPAALGKARRTKRKPAVPKEAVQEDEAAAKELPAVRLEQCPGEVVPVPYGGVAAEEVTCDG</sequence>
<feature type="domain" description="C2H2-type" evidence="16">
    <location>
        <begin position="461"/>
        <end position="488"/>
    </location>
</feature>
<keyword evidence="4" id="KW-0677">Repeat</keyword>
<proteinExistence type="inferred from homology"/>
<keyword evidence="3" id="KW-0479">Metal-binding</keyword>
<dbReference type="InterPro" id="IPR036236">
    <property type="entry name" value="Znf_C2H2_sf"/>
</dbReference>
<comment type="subcellular location">
    <subcellularLocation>
        <location evidence="1">Nucleus</location>
    </subcellularLocation>
</comment>
<reference evidence="18" key="1">
    <citation type="submission" date="2025-08" db="UniProtKB">
        <authorList>
            <consortium name="RefSeq"/>
        </authorList>
    </citation>
    <scope>IDENTIFICATION</scope>
    <source>
        <tissue evidence="18">Blood</tissue>
    </source>
</reference>
<evidence type="ECO:0000256" key="3">
    <source>
        <dbReference type="ARBA" id="ARBA00022723"/>
    </source>
</evidence>
<dbReference type="FunFam" id="3.30.160.60:FF:000222">
    <property type="entry name" value="Putative transcriptional repressor ctcf"/>
    <property type="match status" value="1"/>
</dbReference>
<keyword evidence="7" id="KW-0805">Transcription regulation</keyword>
<evidence type="ECO:0000256" key="15">
    <source>
        <dbReference type="SAM" id="MobiDB-lite"/>
    </source>
</evidence>
<evidence type="ECO:0000256" key="7">
    <source>
        <dbReference type="ARBA" id="ARBA00023015"/>
    </source>
</evidence>
<feature type="domain" description="C2H2-type" evidence="16">
    <location>
        <begin position="373"/>
        <end position="400"/>
    </location>
</feature>
<feature type="domain" description="C2H2-type" evidence="16">
    <location>
        <begin position="316"/>
        <end position="344"/>
    </location>
</feature>
<evidence type="ECO:0000256" key="2">
    <source>
        <dbReference type="ARBA" id="ARBA00022491"/>
    </source>
</evidence>
<evidence type="ECO:0000259" key="16">
    <source>
        <dbReference type="PROSITE" id="PS50157"/>
    </source>
</evidence>
<dbReference type="Gene3D" id="3.30.160.60">
    <property type="entry name" value="Classic Zinc Finger"/>
    <property type="match status" value="9"/>
</dbReference>
<dbReference type="GO" id="GO:0006355">
    <property type="term" value="P:regulation of DNA-templated transcription"/>
    <property type="evidence" value="ECO:0007669"/>
    <property type="project" value="UniProtKB-ARBA"/>
</dbReference>
<dbReference type="GO" id="GO:0010557">
    <property type="term" value="P:positive regulation of macromolecule biosynthetic process"/>
    <property type="evidence" value="ECO:0007669"/>
    <property type="project" value="UniProtKB-ARBA"/>
</dbReference>
<keyword evidence="2" id="KW-0678">Repressor</keyword>
<feature type="domain" description="C2H2-type" evidence="16">
    <location>
        <begin position="431"/>
        <end position="459"/>
    </location>
</feature>
<evidence type="ECO:0000256" key="5">
    <source>
        <dbReference type="ARBA" id="ARBA00022771"/>
    </source>
</evidence>
<dbReference type="FunFam" id="3.30.160.60:FF:000373">
    <property type="entry name" value="Putative transcriptional repressor ctcf"/>
    <property type="match status" value="1"/>
</dbReference>
<feature type="domain" description="C2H2-type" evidence="16">
    <location>
        <begin position="345"/>
        <end position="372"/>
    </location>
</feature>
<dbReference type="InterPro" id="IPR013087">
    <property type="entry name" value="Znf_C2H2_type"/>
</dbReference>
<protein>
    <recommendedName>
        <fullName evidence="13">CCCTC-binding factor</fullName>
    </recommendedName>
</protein>
<evidence type="ECO:0000256" key="14">
    <source>
        <dbReference type="PROSITE-ProRule" id="PRU00042"/>
    </source>
</evidence>
<feature type="compositionally biased region" description="Basic and acidic residues" evidence="15">
    <location>
        <begin position="240"/>
        <end position="252"/>
    </location>
</feature>
<accession>A0A6J2FCG0</accession>
<keyword evidence="6" id="KW-0862">Zinc</keyword>
<keyword evidence="9" id="KW-0010">Activator</keyword>
<dbReference type="GO" id="GO:0005634">
    <property type="term" value="C:nucleus"/>
    <property type="evidence" value="ECO:0007669"/>
    <property type="project" value="UniProtKB-SubCell"/>
</dbReference>
<keyword evidence="17" id="KW-1185">Reference proteome</keyword>
<feature type="domain" description="C2H2-type" evidence="16">
    <location>
        <begin position="288"/>
        <end position="315"/>
    </location>
</feature>
<evidence type="ECO:0000256" key="11">
    <source>
        <dbReference type="ARBA" id="ARBA00023242"/>
    </source>
</evidence>
<evidence type="ECO:0000256" key="6">
    <source>
        <dbReference type="ARBA" id="ARBA00022833"/>
    </source>
</evidence>
<feature type="domain" description="C2H2-type" evidence="16">
    <location>
        <begin position="549"/>
        <end position="578"/>
    </location>
</feature>
<dbReference type="CTD" id="140690"/>
<comment type="similarity">
    <text evidence="12">Belongs to the CTCF zinc-finger protein family.</text>
</comment>
<feature type="domain" description="C2H2-type" evidence="16">
    <location>
        <begin position="401"/>
        <end position="429"/>
    </location>
</feature>
<dbReference type="FunFam" id="3.30.160.60:FF:000901">
    <property type="entry name" value="CCCTC-binding factor like"/>
    <property type="match status" value="1"/>
</dbReference>
<keyword evidence="10" id="KW-0804">Transcription</keyword>
<keyword evidence="11" id="KW-0539">Nucleus</keyword>
<dbReference type="GeneID" id="113937746"/>
<dbReference type="PANTHER" id="PTHR23235">
    <property type="entry name" value="KRUEPPEL-LIKE TRANSCRIPTION FACTOR"/>
    <property type="match status" value="1"/>
</dbReference>
<evidence type="ECO:0000256" key="13">
    <source>
        <dbReference type="ARBA" id="ARBA00079129"/>
    </source>
</evidence>
<organism evidence="17 18">
    <name type="scientific">Zalophus californianus</name>
    <name type="common">California sealion</name>
    <dbReference type="NCBI Taxonomy" id="9704"/>
    <lineage>
        <taxon>Eukaryota</taxon>
        <taxon>Metazoa</taxon>
        <taxon>Chordata</taxon>
        <taxon>Craniata</taxon>
        <taxon>Vertebrata</taxon>
        <taxon>Euteleostomi</taxon>
        <taxon>Mammalia</taxon>
        <taxon>Eutheria</taxon>
        <taxon>Laurasiatheria</taxon>
        <taxon>Carnivora</taxon>
        <taxon>Caniformia</taxon>
        <taxon>Pinnipedia</taxon>
        <taxon>Otariidae</taxon>
        <taxon>Zalophus</taxon>
    </lineage>
</organism>
<dbReference type="FunFam" id="3.30.160.60:FF:000420">
    <property type="entry name" value="Putative transcriptional repressor ctcf"/>
    <property type="match status" value="1"/>
</dbReference>
<feature type="domain" description="C2H2-type" evidence="16">
    <location>
        <begin position="260"/>
        <end position="287"/>
    </location>
</feature>
<name>A0A6J2FCG0_ZALCA</name>
<evidence type="ECO:0000256" key="12">
    <source>
        <dbReference type="ARBA" id="ARBA00061457"/>
    </source>
</evidence>
<dbReference type="GO" id="GO:0008270">
    <property type="term" value="F:zinc ion binding"/>
    <property type="evidence" value="ECO:0007669"/>
    <property type="project" value="UniProtKB-KW"/>
</dbReference>
<dbReference type="KEGG" id="zca:113937746"/>